<dbReference type="EMBL" id="JBBAXC010000007">
    <property type="protein sequence ID" value="MEI5907453.1"/>
    <property type="molecule type" value="Genomic_DNA"/>
</dbReference>
<evidence type="ECO:0000313" key="4">
    <source>
        <dbReference type="EMBL" id="MEI5907453.1"/>
    </source>
</evidence>
<dbReference type="SUPFAM" id="SSF53300">
    <property type="entry name" value="vWA-like"/>
    <property type="match status" value="1"/>
</dbReference>
<sequence length="467" mass="53382">MKYFKTILPILIASSLFIIGCSNEETKEEQNATKQTTNNSEKSSNKAIEETTEDTIEQPQTEDLEVRHLPTTYQELEALPAGKDSEYIPTLTNEDKEKAVERFKDLPDIKDNPSSNELDYYYQELLERLQRDYKGPESLIKQLKFQSFGNPQIEDSRYQFKENLNVEVILDASGSMAQDVGGKTKMEAAKEEIMNFVEGLPEGANVGLRVYGHKGSNADSDKKLSCSSSDIVYPIEPFTESKFQSALNGVQPTGWTPITLALNEAKKDLSKYDGRNNTNIVYLVSDGIETCDQDPLVAAKELYNSNVSPIVNVIGFNVNGEGQQQLKEIAKSTEGIYQNVEDQAELKSELDKINEIAKAWDEWKEKGEQSIDIKETKNSLDIFGYITDEQVKVSDERLQINLLMYTFYKYGYMDNDSRIYLEEKNNKYHKWIDEEISKFNQELKSLNEKNYQEAKKALEEKYEINTQ</sequence>
<dbReference type="InterPro" id="IPR036465">
    <property type="entry name" value="vWFA_dom_sf"/>
</dbReference>
<name>A0ABU8HE49_9BACI</name>
<dbReference type="Gene3D" id="3.40.50.410">
    <property type="entry name" value="von Willebrand factor, type A domain"/>
    <property type="match status" value="1"/>
</dbReference>
<evidence type="ECO:0000256" key="1">
    <source>
        <dbReference type="SAM" id="Coils"/>
    </source>
</evidence>
<accession>A0ABU8HE49</accession>
<dbReference type="PROSITE" id="PS51257">
    <property type="entry name" value="PROKAR_LIPOPROTEIN"/>
    <property type="match status" value="1"/>
</dbReference>
<evidence type="ECO:0000313" key="5">
    <source>
        <dbReference type="Proteomes" id="UP001312865"/>
    </source>
</evidence>
<dbReference type="Proteomes" id="UP001312865">
    <property type="component" value="Unassembled WGS sequence"/>
</dbReference>
<feature type="compositionally biased region" description="Polar residues" evidence="2">
    <location>
        <begin position="32"/>
        <end position="42"/>
    </location>
</feature>
<dbReference type="InterPro" id="IPR002035">
    <property type="entry name" value="VWF_A"/>
</dbReference>
<dbReference type="RefSeq" id="WP_336586889.1">
    <property type="nucleotide sequence ID" value="NZ_JBBAXC010000007.1"/>
</dbReference>
<keyword evidence="5" id="KW-1185">Reference proteome</keyword>
<dbReference type="SMART" id="SM00327">
    <property type="entry name" value="VWA"/>
    <property type="match status" value="1"/>
</dbReference>
<feature type="compositionally biased region" description="Acidic residues" evidence="2">
    <location>
        <begin position="50"/>
        <end position="61"/>
    </location>
</feature>
<feature type="coiled-coil region" evidence="1">
    <location>
        <begin position="429"/>
        <end position="460"/>
    </location>
</feature>
<reference evidence="4 5" key="1">
    <citation type="journal article" date="2018" name="J. Microbiol.">
        <title>Bacillus spongiae sp. nov., isolated from sponge of Jeju Island.</title>
        <authorList>
            <person name="Lee G.E."/>
            <person name="Im W.T."/>
            <person name="Park J.S."/>
        </authorList>
    </citation>
    <scope>NUCLEOTIDE SEQUENCE [LARGE SCALE GENOMIC DNA]</scope>
    <source>
        <strain evidence="4 5">135PIL107-10</strain>
    </source>
</reference>
<organism evidence="4 5">
    <name type="scientific">Bacillus spongiae</name>
    <dbReference type="NCBI Taxonomy" id="2683610"/>
    <lineage>
        <taxon>Bacteria</taxon>
        <taxon>Bacillati</taxon>
        <taxon>Bacillota</taxon>
        <taxon>Bacilli</taxon>
        <taxon>Bacillales</taxon>
        <taxon>Bacillaceae</taxon>
        <taxon>Bacillus</taxon>
    </lineage>
</organism>
<comment type="caution">
    <text evidence="4">The sequence shown here is derived from an EMBL/GenBank/DDBJ whole genome shotgun (WGS) entry which is preliminary data.</text>
</comment>
<dbReference type="PROSITE" id="PS50234">
    <property type="entry name" value="VWFA"/>
    <property type="match status" value="1"/>
</dbReference>
<gene>
    <name evidence="4" type="ORF">WAK64_10330</name>
</gene>
<evidence type="ECO:0000259" key="3">
    <source>
        <dbReference type="PROSITE" id="PS50234"/>
    </source>
</evidence>
<protein>
    <submittedName>
        <fullName evidence="4">VWA domain-containing protein</fullName>
    </submittedName>
</protein>
<dbReference type="Pfam" id="PF13519">
    <property type="entry name" value="VWA_2"/>
    <property type="match status" value="1"/>
</dbReference>
<feature type="domain" description="VWFA" evidence="3">
    <location>
        <begin position="165"/>
        <end position="353"/>
    </location>
</feature>
<evidence type="ECO:0000256" key="2">
    <source>
        <dbReference type="SAM" id="MobiDB-lite"/>
    </source>
</evidence>
<keyword evidence="1" id="KW-0175">Coiled coil</keyword>
<feature type="region of interest" description="Disordered" evidence="2">
    <location>
        <begin position="29"/>
        <end position="61"/>
    </location>
</feature>
<proteinExistence type="predicted"/>